<feature type="chain" id="PRO_5045578936" evidence="2">
    <location>
        <begin position="21"/>
        <end position="191"/>
    </location>
</feature>
<reference evidence="4 5" key="1">
    <citation type="submission" date="2019-12" db="EMBL/GenBank/DDBJ databases">
        <title>Comparative genomics gives insights into the taxonomy of the Azoarcus-Aromatoleum group and reveals separate origins of nif in the plant-associated Azoarcus and non-plant-associated Aromatoleum sub-groups.</title>
        <authorList>
            <person name="Lafos M."/>
            <person name="Maluk M."/>
            <person name="Batista M."/>
            <person name="Junghare M."/>
            <person name="Carmona M."/>
            <person name="Faoro H."/>
            <person name="Cruz L.M."/>
            <person name="Battistoni F."/>
            <person name="De Souza E."/>
            <person name="Pedrosa F."/>
            <person name="Chen W.-M."/>
            <person name="Poole P.S."/>
            <person name="Dixon R.A."/>
            <person name="James E.K."/>
        </authorList>
    </citation>
    <scope>NUCLEOTIDE SEQUENCE [LARGE SCALE GENOMIC DNA]</scope>
    <source>
        <strain evidence="4 5">Td21</strain>
    </source>
</reference>
<feature type="signal peptide" evidence="2">
    <location>
        <begin position="1"/>
        <end position="20"/>
    </location>
</feature>
<dbReference type="Proteomes" id="UP000623795">
    <property type="component" value="Unassembled WGS sequence"/>
</dbReference>
<organism evidence="4 5">
    <name type="scientific">Aromatoleum toluvorans</name>
    <dbReference type="NCBI Taxonomy" id="92002"/>
    <lineage>
        <taxon>Bacteria</taxon>
        <taxon>Pseudomonadati</taxon>
        <taxon>Pseudomonadota</taxon>
        <taxon>Betaproteobacteria</taxon>
        <taxon>Rhodocyclales</taxon>
        <taxon>Rhodocyclaceae</taxon>
        <taxon>Aromatoleum</taxon>
    </lineage>
</organism>
<gene>
    <name evidence="4" type="ORF">GPA22_16680</name>
</gene>
<accession>A0ABX1Q1W0</accession>
<evidence type="ECO:0000256" key="2">
    <source>
        <dbReference type="SAM" id="SignalP"/>
    </source>
</evidence>
<proteinExistence type="predicted"/>
<evidence type="ECO:0000256" key="1">
    <source>
        <dbReference type="SAM" id="MobiDB-lite"/>
    </source>
</evidence>
<evidence type="ECO:0000313" key="4">
    <source>
        <dbReference type="EMBL" id="NMG45353.1"/>
    </source>
</evidence>
<dbReference type="RefSeq" id="WP_169257194.1">
    <property type="nucleotide sequence ID" value="NZ_WTVN01000029.1"/>
</dbReference>
<keyword evidence="2" id="KW-0732">Signal</keyword>
<name>A0ABX1Q1W0_9RHOO</name>
<evidence type="ECO:0000313" key="5">
    <source>
        <dbReference type="Proteomes" id="UP000623795"/>
    </source>
</evidence>
<feature type="domain" description="CHRD" evidence="3">
    <location>
        <begin position="27"/>
        <end position="166"/>
    </location>
</feature>
<comment type="caution">
    <text evidence="4">The sequence shown here is derived from an EMBL/GenBank/DDBJ whole genome shotgun (WGS) entry which is preliminary data.</text>
</comment>
<protein>
    <submittedName>
        <fullName evidence="4">CHRD domain-containing protein</fullName>
    </submittedName>
</protein>
<dbReference type="InterPro" id="IPR010895">
    <property type="entry name" value="CHRD"/>
</dbReference>
<dbReference type="EMBL" id="WTVN01000029">
    <property type="protein sequence ID" value="NMG45353.1"/>
    <property type="molecule type" value="Genomic_DNA"/>
</dbReference>
<sequence>MRKTLTALALALGIAPAVHAQDPMHFEAHLVGGDLAGNVIATAATGEAKFEVIQHATGQAVKFKLEVLGLRNLFMAHIHVAAVGPVANNQPVGPIAFWFVPTVPGTPDSNIAAVLDDRLSDGFVMTNAQMVGPLAFDPGNPMTTGIAGLIKAINEGRATVVVHTSDLDNANTQTPGLTGDSPAGELRGLIQ</sequence>
<evidence type="ECO:0000259" key="3">
    <source>
        <dbReference type="Pfam" id="PF07452"/>
    </source>
</evidence>
<keyword evidence="5" id="KW-1185">Reference proteome</keyword>
<dbReference type="Pfam" id="PF07452">
    <property type="entry name" value="CHRD"/>
    <property type="match status" value="1"/>
</dbReference>
<feature type="region of interest" description="Disordered" evidence="1">
    <location>
        <begin position="169"/>
        <end position="191"/>
    </location>
</feature>